<dbReference type="AlphaFoldDB" id="A0A9P6TE00"/>
<dbReference type="Proteomes" id="UP000886653">
    <property type="component" value="Unassembled WGS sequence"/>
</dbReference>
<protein>
    <recommendedName>
        <fullName evidence="3">Retrotransposon Copia-like N-terminal domain-containing protein</fullName>
    </recommendedName>
</protein>
<evidence type="ECO:0008006" key="3">
    <source>
        <dbReference type="Google" id="ProtNLM"/>
    </source>
</evidence>
<dbReference type="EMBL" id="MU167250">
    <property type="protein sequence ID" value="KAG0147263.1"/>
    <property type="molecule type" value="Genomic_DNA"/>
</dbReference>
<reference evidence="1" key="1">
    <citation type="submission" date="2013-11" db="EMBL/GenBank/DDBJ databases">
        <title>Genome sequence of the fusiform rust pathogen reveals effectors for host alternation and coevolution with pine.</title>
        <authorList>
            <consortium name="DOE Joint Genome Institute"/>
            <person name="Smith K."/>
            <person name="Pendleton A."/>
            <person name="Kubisiak T."/>
            <person name="Anderson C."/>
            <person name="Salamov A."/>
            <person name="Aerts A."/>
            <person name="Riley R."/>
            <person name="Clum A."/>
            <person name="Lindquist E."/>
            <person name="Ence D."/>
            <person name="Campbell M."/>
            <person name="Kronenberg Z."/>
            <person name="Feau N."/>
            <person name="Dhillon B."/>
            <person name="Hamelin R."/>
            <person name="Burleigh J."/>
            <person name="Smith J."/>
            <person name="Yandell M."/>
            <person name="Nelson C."/>
            <person name="Grigoriev I."/>
            <person name="Davis J."/>
        </authorList>
    </citation>
    <scope>NUCLEOTIDE SEQUENCE</scope>
    <source>
        <strain evidence="1">G11</strain>
    </source>
</reference>
<keyword evidence="2" id="KW-1185">Reference proteome</keyword>
<gene>
    <name evidence="1" type="ORF">CROQUDRAFT_91705</name>
</gene>
<proteinExistence type="predicted"/>
<sequence>MPTVDTLAQPDNLVDNSNVSSVPLLTKDNFSEWHDCIEAFKLVKDLDGIVDGIEPVPSTPTLLTAYHKRCKFLVGFLLPKMGPQLQQLLVNDSNKKDPIALWRHDHCSLCFH</sequence>
<organism evidence="1 2">
    <name type="scientific">Cronartium quercuum f. sp. fusiforme G11</name>
    <dbReference type="NCBI Taxonomy" id="708437"/>
    <lineage>
        <taxon>Eukaryota</taxon>
        <taxon>Fungi</taxon>
        <taxon>Dikarya</taxon>
        <taxon>Basidiomycota</taxon>
        <taxon>Pucciniomycotina</taxon>
        <taxon>Pucciniomycetes</taxon>
        <taxon>Pucciniales</taxon>
        <taxon>Coleosporiaceae</taxon>
        <taxon>Cronartium</taxon>
    </lineage>
</organism>
<comment type="caution">
    <text evidence="1">The sequence shown here is derived from an EMBL/GenBank/DDBJ whole genome shotgun (WGS) entry which is preliminary data.</text>
</comment>
<evidence type="ECO:0000313" key="2">
    <source>
        <dbReference type="Proteomes" id="UP000886653"/>
    </source>
</evidence>
<name>A0A9P6TE00_9BASI</name>
<evidence type="ECO:0000313" key="1">
    <source>
        <dbReference type="EMBL" id="KAG0147263.1"/>
    </source>
</evidence>
<dbReference type="OrthoDB" id="2504515at2759"/>
<accession>A0A9P6TE00</accession>